<reference evidence="2" key="1">
    <citation type="submission" date="2023-03" db="EMBL/GenBank/DDBJ databases">
        <authorList>
            <person name="Cleenwerck I."/>
        </authorList>
    </citation>
    <scope>NUCLEOTIDE SEQUENCE</scope>
    <source>
        <strain evidence="2">LMG 32879</strain>
    </source>
</reference>
<evidence type="ECO:0000259" key="1">
    <source>
        <dbReference type="Pfam" id="PF12706"/>
    </source>
</evidence>
<organism evidence="2 3">
    <name type="scientific">Brytella acorum</name>
    <dbReference type="NCBI Taxonomy" id="2959299"/>
    <lineage>
        <taxon>Bacteria</taxon>
        <taxon>Pseudomonadati</taxon>
        <taxon>Pseudomonadota</taxon>
        <taxon>Alphaproteobacteria</taxon>
        <taxon>Acetobacterales</taxon>
        <taxon>Acetobacteraceae</taxon>
        <taxon>Brytella</taxon>
    </lineage>
</organism>
<name>A0AA35UIC1_9PROT</name>
<dbReference type="AlphaFoldDB" id="A0AA35UIC1"/>
<dbReference type="Gene3D" id="3.60.15.10">
    <property type="entry name" value="Ribonuclease Z/Hydroxyacylglutathione hydrolase-like"/>
    <property type="match status" value="1"/>
</dbReference>
<dbReference type="Proteomes" id="UP001176960">
    <property type="component" value="Unassembled WGS sequence"/>
</dbReference>
<keyword evidence="3" id="KW-1185">Reference proteome</keyword>
<evidence type="ECO:0000313" key="2">
    <source>
        <dbReference type="EMBL" id="CAI9120785.1"/>
    </source>
</evidence>
<dbReference type="PANTHER" id="PTHR15032">
    <property type="entry name" value="N-ACYL-PHOSPHATIDYLETHANOLAMINE-HYDROLYZING PHOSPHOLIPASE D"/>
    <property type="match status" value="1"/>
</dbReference>
<dbReference type="GO" id="GO:0005737">
    <property type="term" value="C:cytoplasm"/>
    <property type="evidence" value="ECO:0007669"/>
    <property type="project" value="TreeGrafter"/>
</dbReference>
<dbReference type="RefSeq" id="WP_289841038.1">
    <property type="nucleotide sequence ID" value="NZ_CATKSH010000008.1"/>
</dbReference>
<accession>A0AA35UIC1</accession>
<dbReference type="InterPro" id="IPR036866">
    <property type="entry name" value="RibonucZ/Hydroxyglut_hydro"/>
</dbReference>
<comment type="caution">
    <text evidence="2">The sequence shown here is derived from an EMBL/GenBank/DDBJ whole genome shotgun (WGS) entry which is preliminary data.</text>
</comment>
<proteinExistence type="predicted"/>
<dbReference type="Pfam" id="PF12706">
    <property type="entry name" value="Lactamase_B_2"/>
    <property type="match status" value="1"/>
</dbReference>
<dbReference type="InterPro" id="IPR001279">
    <property type="entry name" value="Metallo-B-lactamas"/>
</dbReference>
<sequence length="341" mass="38444">MTFPAPNHFDGKKFFNPPQFSFPDEPAPGNRRRFTILRWLFSLRFRWPDARPQRVHALPPPPAPGTVTVTFINHATFLLCIGRIAKPPLRILTDPVFSERCSPFRNFGPRRVTPPGIPLADLPPIDIVAISHCHYDHLDLPTLRFLARRDSPFCVTPLGNARFLRKAGMKRIVELDWWQNHMCGDDLTVTVTPARHNSARTPFDRNRALWGGFHFSTPAGTLYFSGDSAHGTHWQMIRDRLGSPDIAILPIGAYAPRPIMRRAHTDPEEGFAAYQTLAPRHAFGMHYGTFQLSEEGIDEPAARLRLATRAAGLPDETFECLENGESRTITEATICHDKKSG</sequence>
<gene>
    <name evidence="2" type="ORF">LMG32879_001624</name>
</gene>
<dbReference type="PANTHER" id="PTHR15032:SF4">
    <property type="entry name" value="N-ACYL-PHOSPHATIDYLETHANOLAMINE-HYDROLYZING PHOSPHOLIPASE D"/>
    <property type="match status" value="1"/>
</dbReference>
<protein>
    <submittedName>
        <fullName evidence="2">MBL fold metallo-hydrolase</fullName>
    </submittedName>
</protein>
<feature type="domain" description="Metallo-beta-lactamase" evidence="1">
    <location>
        <begin position="90"/>
        <end position="287"/>
    </location>
</feature>
<dbReference type="EMBL" id="CATKSH010000008">
    <property type="protein sequence ID" value="CAI9120785.1"/>
    <property type="molecule type" value="Genomic_DNA"/>
</dbReference>
<dbReference type="SUPFAM" id="SSF56281">
    <property type="entry name" value="Metallo-hydrolase/oxidoreductase"/>
    <property type="match status" value="1"/>
</dbReference>
<evidence type="ECO:0000313" key="3">
    <source>
        <dbReference type="Proteomes" id="UP001176960"/>
    </source>
</evidence>